<gene>
    <name evidence="1" type="ORF">QCA50_006212</name>
</gene>
<comment type="caution">
    <text evidence="1">The sequence shown here is derived from an EMBL/GenBank/DDBJ whole genome shotgun (WGS) entry which is preliminary data.</text>
</comment>
<dbReference type="AlphaFoldDB" id="A0AAW0GH74"/>
<dbReference type="SUPFAM" id="SSF52047">
    <property type="entry name" value="RNI-like"/>
    <property type="match status" value="1"/>
</dbReference>
<dbReference type="InterPro" id="IPR032675">
    <property type="entry name" value="LRR_dom_sf"/>
</dbReference>
<protein>
    <recommendedName>
        <fullName evidence="3">F-box domain-containing protein</fullName>
    </recommendedName>
</protein>
<organism evidence="1 2">
    <name type="scientific">Cerrena zonata</name>
    <dbReference type="NCBI Taxonomy" id="2478898"/>
    <lineage>
        <taxon>Eukaryota</taxon>
        <taxon>Fungi</taxon>
        <taxon>Dikarya</taxon>
        <taxon>Basidiomycota</taxon>
        <taxon>Agaricomycotina</taxon>
        <taxon>Agaricomycetes</taxon>
        <taxon>Polyporales</taxon>
        <taxon>Cerrenaceae</taxon>
        <taxon>Cerrena</taxon>
    </lineage>
</organism>
<evidence type="ECO:0000313" key="2">
    <source>
        <dbReference type="Proteomes" id="UP001385951"/>
    </source>
</evidence>
<dbReference type="EMBL" id="JASBNA010000006">
    <property type="protein sequence ID" value="KAK7691109.1"/>
    <property type="molecule type" value="Genomic_DNA"/>
</dbReference>
<proteinExistence type="predicted"/>
<dbReference type="Proteomes" id="UP001385951">
    <property type="component" value="Unassembled WGS sequence"/>
</dbReference>
<sequence length="459" mass="52585">MLFDYNYEFTAQTQVKTVTTTLVFLGHNLSPKSRASSTAPSARQSFPRSLTDAVTAHIRIPSEVCERIIDFCVDHDDAVQYPGISRDTLCNCALTGRSWLPRAQFHLYTKVCIESEDQLRKFSSTVRRNPTLARQVRQLELSGKYSLHTEGAEDFWIYYAAVHLPPLPFLEKITLRYLPPAASRSFMVFTQFRKFTAVRNLWLASPRTLHAGDLGRILSPFPQLTQLSITQANTTFAQPLPLPTPLPQHHKCTQLSSLHLDIPLKAGSSAMSEILEWFSECPILKFTSLSCTQFRAGQHHNALRKLIQRCGHHLRHLNLEWPPVHQDLKPEYIDLQALSRLEWLAISHVKVCDIDRILSIIETLHLLGKKQLTLKLIFSRDAWPLQDSDWDMLNDRLLQPKGVHKIVLVFYAPLDPATTLPTVQTEMVRNIRRNMPNLSVTFRRNLVIQLNLVSTKIKY</sequence>
<evidence type="ECO:0000313" key="1">
    <source>
        <dbReference type="EMBL" id="KAK7691109.1"/>
    </source>
</evidence>
<reference evidence="1 2" key="1">
    <citation type="submission" date="2022-09" db="EMBL/GenBank/DDBJ databases">
        <authorList>
            <person name="Palmer J.M."/>
        </authorList>
    </citation>
    <scope>NUCLEOTIDE SEQUENCE [LARGE SCALE GENOMIC DNA]</scope>
    <source>
        <strain evidence="1 2">DSM 7382</strain>
    </source>
</reference>
<evidence type="ECO:0008006" key="3">
    <source>
        <dbReference type="Google" id="ProtNLM"/>
    </source>
</evidence>
<keyword evidence="2" id="KW-1185">Reference proteome</keyword>
<name>A0AAW0GH74_9APHY</name>
<dbReference type="Gene3D" id="3.80.10.10">
    <property type="entry name" value="Ribonuclease Inhibitor"/>
    <property type="match status" value="1"/>
</dbReference>
<accession>A0AAW0GH74</accession>